<dbReference type="PANTHER" id="PTHR44943">
    <property type="entry name" value="CELLULOSE SYNTHASE OPERON PROTEIN C"/>
    <property type="match status" value="1"/>
</dbReference>
<gene>
    <name evidence="4" type="ORF">DLD82_09150</name>
</gene>
<evidence type="ECO:0000313" key="5">
    <source>
        <dbReference type="Proteomes" id="UP000245934"/>
    </source>
</evidence>
<proteinExistence type="predicted"/>
<dbReference type="RefSeq" id="WP_109940822.1">
    <property type="nucleotide sequence ID" value="NZ_CP176366.1"/>
</dbReference>
<dbReference type="SMART" id="SM00028">
    <property type="entry name" value="TPR"/>
    <property type="match status" value="3"/>
</dbReference>
<dbReference type="GeneID" id="97608891"/>
<feature type="repeat" description="TPR" evidence="3">
    <location>
        <begin position="92"/>
        <end position="125"/>
    </location>
</feature>
<evidence type="ECO:0000256" key="1">
    <source>
        <dbReference type="ARBA" id="ARBA00022737"/>
    </source>
</evidence>
<evidence type="ECO:0000313" key="4">
    <source>
        <dbReference type="EMBL" id="PWR73411.1"/>
    </source>
</evidence>
<evidence type="ECO:0000256" key="3">
    <source>
        <dbReference type="PROSITE-ProRule" id="PRU00339"/>
    </source>
</evidence>
<dbReference type="SUPFAM" id="SSF48452">
    <property type="entry name" value="TPR-like"/>
    <property type="match status" value="1"/>
</dbReference>
<dbReference type="InterPro" id="IPR051685">
    <property type="entry name" value="Ycf3/AcsC/BcsC/TPR_MFPF"/>
</dbReference>
<dbReference type="InterPro" id="IPR011990">
    <property type="entry name" value="TPR-like_helical_dom_sf"/>
</dbReference>
<dbReference type="AlphaFoldDB" id="A0A2V2NCT6"/>
<name>A0A2V2NCT6_9EURY</name>
<comment type="caution">
    <text evidence="4">The sequence shown here is derived from an EMBL/GenBank/DDBJ whole genome shotgun (WGS) entry which is preliminary data.</text>
</comment>
<accession>A0A2V2NCT6</accession>
<dbReference type="OrthoDB" id="115601at2157"/>
<sequence length="240" mass="25961">MSNAKILITLLISGLLLSGMTTLADIEGVPGFVNLFVTGSVTDMAIIDEEGYSQGSLFRTPSWLLAQIDSDIMSTVLDRGPIPTPTEVTPSYEGYFKEGYAALEAGNYRTAYTAFKKAIDLQPTSADAWYGLALALESQKRYLSALEAYTDAITYAKGEKTNWASYAGKGRVLYALNRFSEAQIALETAITQYELAGVSHPDELEEISRLLNEITGNSGYSENTGILTPSAYTPASITES</sequence>
<dbReference type="Pfam" id="PF13432">
    <property type="entry name" value="TPR_16"/>
    <property type="match status" value="1"/>
</dbReference>
<dbReference type="InterPro" id="IPR019734">
    <property type="entry name" value="TPR_rpt"/>
</dbReference>
<reference evidence="4 5" key="1">
    <citation type="submission" date="2018-05" db="EMBL/GenBank/DDBJ databases">
        <title>Draft genome of Methanospirillum stamsii Pt1.</title>
        <authorList>
            <person name="Dueholm M.S."/>
            <person name="Nielsen P.H."/>
            <person name="Bakmann L.F."/>
            <person name="Otzen D.E."/>
        </authorList>
    </citation>
    <scope>NUCLEOTIDE SEQUENCE [LARGE SCALE GENOMIC DNA]</scope>
    <source>
        <strain evidence="4 5">Pt1</strain>
    </source>
</reference>
<dbReference type="PROSITE" id="PS50005">
    <property type="entry name" value="TPR"/>
    <property type="match status" value="1"/>
</dbReference>
<dbReference type="PANTHER" id="PTHR44943:SF4">
    <property type="entry name" value="TPR REPEAT-CONTAINING PROTEIN MJ0798"/>
    <property type="match status" value="1"/>
</dbReference>
<keyword evidence="2 3" id="KW-0802">TPR repeat</keyword>
<organism evidence="4 5">
    <name type="scientific">Methanospirillum stamsii</name>
    <dbReference type="NCBI Taxonomy" id="1277351"/>
    <lineage>
        <taxon>Archaea</taxon>
        <taxon>Methanobacteriati</taxon>
        <taxon>Methanobacteriota</taxon>
        <taxon>Stenosarchaea group</taxon>
        <taxon>Methanomicrobia</taxon>
        <taxon>Methanomicrobiales</taxon>
        <taxon>Methanospirillaceae</taxon>
        <taxon>Methanospirillum</taxon>
    </lineage>
</organism>
<dbReference type="Gene3D" id="1.25.40.10">
    <property type="entry name" value="Tetratricopeptide repeat domain"/>
    <property type="match status" value="1"/>
</dbReference>
<keyword evidence="1" id="KW-0677">Repeat</keyword>
<protein>
    <submittedName>
        <fullName evidence="4">Uncharacterized protein</fullName>
    </submittedName>
</protein>
<dbReference type="Proteomes" id="UP000245934">
    <property type="component" value="Unassembled WGS sequence"/>
</dbReference>
<keyword evidence="5" id="KW-1185">Reference proteome</keyword>
<dbReference type="EMBL" id="QGMZ01000018">
    <property type="protein sequence ID" value="PWR73411.1"/>
    <property type="molecule type" value="Genomic_DNA"/>
</dbReference>
<evidence type="ECO:0000256" key="2">
    <source>
        <dbReference type="ARBA" id="ARBA00022803"/>
    </source>
</evidence>